<feature type="transmembrane region" description="Helical" evidence="2">
    <location>
        <begin position="430"/>
        <end position="452"/>
    </location>
</feature>
<dbReference type="AlphaFoldDB" id="A0AAJ0DIL7"/>
<organism evidence="3 4">
    <name type="scientific">Extremus antarcticus</name>
    <dbReference type="NCBI Taxonomy" id="702011"/>
    <lineage>
        <taxon>Eukaryota</taxon>
        <taxon>Fungi</taxon>
        <taxon>Dikarya</taxon>
        <taxon>Ascomycota</taxon>
        <taxon>Pezizomycotina</taxon>
        <taxon>Dothideomycetes</taxon>
        <taxon>Dothideomycetidae</taxon>
        <taxon>Mycosphaerellales</taxon>
        <taxon>Extremaceae</taxon>
        <taxon>Extremus</taxon>
    </lineage>
</organism>
<feature type="transmembrane region" description="Helical" evidence="2">
    <location>
        <begin position="337"/>
        <end position="357"/>
    </location>
</feature>
<gene>
    <name evidence="3" type="ORF">LTR09_007846</name>
</gene>
<keyword evidence="2" id="KW-0812">Transmembrane</keyword>
<dbReference type="EMBL" id="JAWDJX010000028">
    <property type="protein sequence ID" value="KAK3051096.1"/>
    <property type="molecule type" value="Genomic_DNA"/>
</dbReference>
<protein>
    <submittedName>
        <fullName evidence="3">Uncharacterized protein</fullName>
    </submittedName>
</protein>
<sequence length="496" mass="55167">MVRAPGVEGSDVDTSASHEAVPTNASQPSTSALFLLRRWVLQLDLLLVLFIAWWLVVHKGAGRALWRWILLLEVAMIAAIVQAFGLLQPVSASSINLRDAAAVNEDDESYKAWATFAVGVSVSFAFGFCAVALGCVIWAVWTSQDTRGNRPPMWRRVVICTFLGMAIGACSILFTLIPGPETSSINPRDSAELIEDTNFIDRFAGFMTGLFVLAYYSLPIAAAGILIWKTWHYRDTQGNRPHMWQRILKCLTTMIGLGAVLFFMSLISKASASGINMSDSAEHTTSANANGYVTSMLTWFWNHLFYTLSIVAAGYTVSKIWTMRDAQGNRPPVWHRLSICAIGVIAFVSVLGATSLITRAGASASGINLDEREDTITDSETYANTSDDLARDRWWTSIFWKAVFATVGLFLFRMILTLHHYGNLSHFWQVYRFAIYGFLAACAATMLEHTLGCQLPYPLDRARFGQGRQGDFGFLMFWAAWAYVFGWIGRRLGFWA</sequence>
<evidence type="ECO:0000313" key="4">
    <source>
        <dbReference type="Proteomes" id="UP001271007"/>
    </source>
</evidence>
<feature type="transmembrane region" description="Helical" evidence="2">
    <location>
        <begin position="472"/>
        <end position="489"/>
    </location>
</feature>
<proteinExistence type="predicted"/>
<feature type="transmembrane region" description="Helical" evidence="2">
    <location>
        <begin position="39"/>
        <end position="56"/>
    </location>
</feature>
<reference evidence="3" key="1">
    <citation type="submission" date="2023-04" db="EMBL/GenBank/DDBJ databases">
        <title>Black Yeasts Isolated from many extreme environments.</title>
        <authorList>
            <person name="Coleine C."/>
            <person name="Stajich J.E."/>
            <person name="Selbmann L."/>
        </authorList>
    </citation>
    <scope>NUCLEOTIDE SEQUENCE</scope>
    <source>
        <strain evidence="3">CCFEE 5312</strain>
    </source>
</reference>
<feature type="transmembrane region" description="Helical" evidence="2">
    <location>
        <begin position="299"/>
        <end position="317"/>
    </location>
</feature>
<keyword evidence="4" id="KW-1185">Reference proteome</keyword>
<keyword evidence="2" id="KW-0472">Membrane</keyword>
<comment type="caution">
    <text evidence="3">The sequence shown here is derived from an EMBL/GenBank/DDBJ whole genome shotgun (WGS) entry which is preliminary data.</text>
</comment>
<feature type="transmembrane region" description="Helical" evidence="2">
    <location>
        <begin position="68"/>
        <end position="87"/>
    </location>
</feature>
<dbReference type="Proteomes" id="UP001271007">
    <property type="component" value="Unassembled WGS sequence"/>
</dbReference>
<keyword evidence="2" id="KW-1133">Transmembrane helix</keyword>
<feature type="compositionally biased region" description="Polar residues" evidence="1">
    <location>
        <begin position="12"/>
        <end position="25"/>
    </location>
</feature>
<feature type="region of interest" description="Disordered" evidence="1">
    <location>
        <begin position="1"/>
        <end position="25"/>
    </location>
</feature>
<name>A0AAJ0DIL7_9PEZI</name>
<evidence type="ECO:0000256" key="1">
    <source>
        <dbReference type="SAM" id="MobiDB-lite"/>
    </source>
</evidence>
<feature type="transmembrane region" description="Helical" evidence="2">
    <location>
        <begin position="247"/>
        <end position="267"/>
    </location>
</feature>
<feature type="transmembrane region" description="Helical" evidence="2">
    <location>
        <begin position="398"/>
        <end position="418"/>
    </location>
</feature>
<feature type="transmembrane region" description="Helical" evidence="2">
    <location>
        <begin position="203"/>
        <end position="227"/>
    </location>
</feature>
<feature type="transmembrane region" description="Helical" evidence="2">
    <location>
        <begin position="113"/>
        <end position="141"/>
    </location>
</feature>
<accession>A0AAJ0DIL7</accession>
<evidence type="ECO:0000256" key="2">
    <source>
        <dbReference type="SAM" id="Phobius"/>
    </source>
</evidence>
<feature type="transmembrane region" description="Helical" evidence="2">
    <location>
        <begin position="153"/>
        <end position="177"/>
    </location>
</feature>
<evidence type="ECO:0000313" key="3">
    <source>
        <dbReference type="EMBL" id="KAK3051096.1"/>
    </source>
</evidence>